<sequence>MTTVTGKYKFRAEKLSAHTSRPGSKGHETPDQPLNHHREAGDASGNRSDEQTITMKSACLLILASFVICNLKMSEGQGVSAEEETDRGTTIDDIILQRAESLLLRSILKKLQGENGQDDGGFSHPEWVTKRQHPGKRYSEGLEKRQHPGRREEDEDELHLDMERRQHPGKRENEMHSFTGIQKRQHPGKRATGHVSDTPIILLSELSKRQHPGKRYLVLHTKRQHPGKRYLEDEEDDGDWTRDGDEDLSDLEKRQHPGKRFWDNTSPELSTDSPCDALDPNSCNKSLLLDFLDDIKSHAEKRQHPGKRFAPEEDLMERE</sequence>
<evidence type="ECO:0000313" key="11">
    <source>
        <dbReference type="EMBL" id="SBP43172.1"/>
    </source>
</evidence>
<evidence type="ECO:0000256" key="4">
    <source>
        <dbReference type="ARBA" id="ARBA00022685"/>
    </source>
</evidence>
<evidence type="ECO:0000256" key="9">
    <source>
        <dbReference type="SAM" id="MobiDB-lite"/>
    </source>
</evidence>
<dbReference type="Pfam" id="PF05438">
    <property type="entry name" value="TRH"/>
    <property type="match status" value="1"/>
</dbReference>
<evidence type="ECO:0000256" key="2">
    <source>
        <dbReference type="ARBA" id="ARBA00010437"/>
    </source>
</evidence>
<organism evidence="11">
    <name type="scientific">Nothobranchius furzeri</name>
    <name type="common">Turquoise killifish</name>
    <dbReference type="NCBI Taxonomy" id="105023"/>
    <lineage>
        <taxon>Eukaryota</taxon>
        <taxon>Metazoa</taxon>
        <taxon>Chordata</taxon>
        <taxon>Craniata</taxon>
        <taxon>Vertebrata</taxon>
        <taxon>Euteleostomi</taxon>
        <taxon>Actinopterygii</taxon>
        <taxon>Neopterygii</taxon>
        <taxon>Teleostei</taxon>
        <taxon>Neoteleostei</taxon>
        <taxon>Acanthomorphata</taxon>
        <taxon>Ovalentaria</taxon>
        <taxon>Atherinomorphae</taxon>
        <taxon>Cyprinodontiformes</taxon>
        <taxon>Nothobranchiidae</taxon>
        <taxon>Nothobranchius</taxon>
    </lineage>
</organism>
<evidence type="ECO:0000256" key="5">
    <source>
        <dbReference type="ARBA" id="ARBA00022702"/>
    </source>
</evidence>
<dbReference type="OrthoDB" id="9949225at2759"/>
<dbReference type="GO" id="GO:0014050">
    <property type="term" value="P:negative regulation of glutamate secretion"/>
    <property type="evidence" value="ECO:0007669"/>
    <property type="project" value="TreeGrafter"/>
</dbReference>
<dbReference type="EMBL" id="JAAVVJ010000013">
    <property type="protein sequence ID" value="KAF7210247.1"/>
    <property type="molecule type" value="Genomic_DNA"/>
</dbReference>
<feature type="compositionally biased region" description="Basic residues" evidence="9">
    <location>
        <begin position="183"/>
        <end position="192"/>
    </location>
</feature>
<feature type="compositionally biased region" description="Acidic residues" evidence="9">
    <location>
        <begin position="232"/>
        <end position="249"/>
    </location>
</feature>
<keyword evidence="3" id="KW-0964">Secreted</keyword>
<proteinExistence type="inferred from homology"/>
<keyword evidence="8" id="KW-0027">Amidation</keyword>
<keyword evidence="4" id="KW-0165">Cleavage on pair of basic residues</keyword>
<feature type="region of interest" description="Disordered" evidence="9">
    <location>
        <begin position="114"/>
        <end position="194"/>
    </location>
</feature>
<evidence type="ECO:0000256" key="8">
    <source>
        <dbReference type="ARBA" id="ARBA00022815"/>
    </source>
</evidence>
<protein>
    <submittedName>
        <fullName evidence="11">Thyrotropin-releasing hormone</fullName>
    </submittedName>
    <submittedName>
        <fullName evidence="10">Transcript variant X1</fullName>
    </submittedName>
</protein>
<gene>
    <name evidence="11" type="primary">TRH</name>
    <name evidence="10" type="synonym">trh</name>
    <name evidence="10" type="ORF">G4P62_014678</name>
</gene>
<evidence type="ECO:0000256" key="6">
    <source>
        <dbReference type="ARBA" id="ARBA00022729"/>
    </source>
</evidence>
<dbReference type="GO" id="GO:0005576">
    <property type="term" value="C:extracellular region"/>
    <property type="evidence" value="ECO:0007669"/>
    <property type="project" value="UniProtKB-SubCell"/>
</dbReference>
<dbReference type="RefSeq" id="XP_015823888.3">
    <property type="nucleotide sequence ID" value="XM_015968402.3"/>
</dbReference>
<dbReference type="KEGG" id="nfu:107391229"/>
<evidence type="ECO:0000256" key="1">
    <source>
        <dbReference type="ARBA" id="ARBA00004613"/>
    </source>
</evidence>
<dbReference type="CTD" id="7200"/>
<accession>A0A1A7ZK18</accession>
<keyword evidence="7" id="KW-0677">Repeat</keyword>
<feature type="region of interest" description="Disordered" evidence="9">
    <location>
        <begin position="1"/>
        <end position="49"/>
    </location>
</feature>
<dbReference type="GO" id="GO:0032024">
    <property type="term" value="P:positive regulation of insulin secretion"/>
    <property type="evidence" value="ECO:0007669"/>
    <property type="project" value="TreeGrafter"/>
</dbReference>
<feature type="region of interest" description="Disordered" evidence="9">
    <location>
        <begin position="226"/>
        <end position="278"/>
    </location>
</feature>
<reference evidence="10" key="3">
    <citation type="submission" date="2020-03" db="EMBL/GenBank/DDBJ databases">
        <title>Intra-Species Differences in Population Size shape Life History and Genome Evolution.</title>
        <authorList>
            <person name="Willemsen D."/>
            <person name="Cui R."/>
            <person name="Valenzano D.R."/>
        </authorList>
    </citation>
    <scope>NUCLEOTIDE SEQUENCE</scope>
    <source>
        <strain evidence="10">GRZ</strain>
        <tissue evidence="10">Whole</tissue>
    </source>
</reference>
<feature type="region of interest" description="Disordered" evidence="9">
    <location>
        <begin position="299"/>
        <end position="319"/>
    </location>
</feature>
<feature type="compositionally biased region" description="Polar residues" evidence="9">
    <location>
        <begin position="263"/>
        <end position="273"/>
    </location>
</feature>
<comment type="subcellular location">
    <subcellularLocation>
        <location evidence="1">Secreted</location>
    </subcellularLocation>
</comment>
<dbReference type="PIRSF" id="PIRSF001795">
    <property type="entry name" value="TRH"/>
    <property type="match status" value="1"/>
</dbReference>
<reference evidence="11" key="2">
    <citation type="submission" date="2016-06" db="EMBL/GenBank/DDBJ databases">
        <title>The genome of a short-lived fish provides insights into sex chromosome evolution and the genetic control of aging.</title>
        <authorList>
            <person name="Reichwald K."/>
            <person name="Felder M."/>
            <person name="Petzold A."/>
            <person name="Koch P."/>
            <person name="Groth M."/>
            <person name="Platzer M."/>
        </authorList>
    </citation>
    <scope>NUCLEOTIDE SEQUENCE</scope>
    <source>
        <tissue evidence="11">Brain</tissue>
    </source>
</reference>
<dbReference type="GO" id="GO:0030141">
    <property type="term" value="C:secretory granule"/>
    <property type="evidence" value="ECO:0007669"/>
    <property type="project" value="TreeGrafter"/>
</dbReference>
<dbReference type="InterPro" id="IPR008857">
    <property type="entry name" value="TRH"/>
</dbReference>
<dbReference type="PANTHER" id="PTHR17530:SF2">
    <property type="entry name" value="PRO-THYROTROPIN-RELEASING HORMONE"/>
    <property type="match status" value="1"/>
</dbReference>
<dbReference type="AlphaFoldDB" id="A0A1A7ZK18"/>
<dbReference type="GO" id="GO:0001692">
    <property type="term" value="P:histamine metabolic process"/>
    <property type="evidence" value="ECO:0007669"/>
    <property type="project" value="TreeGrafter"/>
</dbReference>
<feature type="compositionally biased region" description="Basic and acidic residues" evidence="9">
    <location>
        <begin position="25"/>
        <end position="41"/>
    </location>
</feature>
<feature type="compositionally biased region" description="Basic and acidic residues" evidence="9">
    <location>
        <begin position="137"/>
        <end position="152"/>
    </location>
</feature>
<dbReference type="GO" id="GO:0014054">
    <property type="term" value="P:positive regulation of gamma-aminobutyric acid secretion"/>
    <property type="evidence" value="ECO:0007669"/>
    <property type="project" value="TreeGrafter"/>
</dbReference>
<name>A0A1A7ZK18_NOTFU</name>
<keyword evidence="5" id="KW-0372">Hormone</keyword>
<evidence type="ECO:0000313" key="10">
    <source>
        <dbReference type="EMBL" id="KAF7210247.1"/>
    </source>
</evidence>
<dbReference type="GO" id="GO:0009755">
    <property type="term" value="P:hormone-mediated signaling pathway"/>
    <property type="evidence" value="ECO:0007669"/>
    <property type="project" value="InterPro"/>
</dbReference>
<evidence type="ECO:0000256" key="3">
    <source>
        <dbReference type="ARBA" id="ARBA00022525"/>
    </source>
</evidence>
<reference evidence="11" key="1">
    <citation type="submission" date="2016-05" db="EMBL/GenBank/DDBJ databases">
        <authorList>
            <person name="Lavstsen T."/>
            <person name="Jespersen J.S."/>
        </authorList>
    </citation>
    <scope>NUCLEOTIDE SEQUENCE</scope>
    <source>
        <tissue evidence="11">Brain</tissue>
    </source>
</reference>
<evidence type="ECO:0000256" key="7">
    <source>
        <dbReference type="ARBA" id="ARBA00022737"/>
    </source>
</evidence>
<dbReference type="GO" id="GO:0008437">
    <property type="term" value="F:thyrotropin-releasing hormone activity"/>
    <property type="evidence" value="ECO:0007669"/>
    <property type="project" value="InterPro"/>
</dbReference>
<keyword evidence="6" id="KW-0732">Signal</keyword>
<dbReference type="GeneID" id="107391229"/>
<comment type="similarity">
    <text evidence="2">Belongs to the TRH family.</text>
</comment>
<dbReference type="GO" id="GO:0042755">
    <property type="term" value="P:eating behavior"/>
    <property type="evidence" value="ECO:0007669"/>
    <property type="project" value="TreeGrafter"/>
</dbReference>
<dbReference type="Proteomes" id="UP000822369">
    <property type="component" value="Chromosome 13"/>
</dbReference>
<dbReference type="EMBL" id="HADY01004687">
    <property type="protein sequence ID" value="SBP43172.1"/>
    <property type="molecule type" value="Transcribed_RNA"/>
</dbReference>
<feature type="compositionally biased region" description="Basic and acidic residues" evidence="9">
    <location>
        <begin position="159"/>
        <end position="175"/>
    </location>
</feature>
<dbReference type="PANTHER" id="PTHR17530">
    <property type="entry name" value="PRO-THYROTROPIN-RELEASING HORMONE"/>
    <property type="match status" value="1"/>
</dbReference>